<dbReference type="STRING" id="7266.A0A3B0KU60"/>
<dbReference type="Gene3D" id="3.30.1330.30">
    <property type="match status" value="1"/>
</dbReference>
<dbReference type="Proteomes" id="UP000268350">
    <property type="component" value="Unassembled WGS sequence"/>
</dbReference>
<dbReference type="GO" id="GO:1990904">
    <property type="term" value="C:ribonucleoprotein complex"/>
    <property type="evidence" value="ECO:0007669"/>
    <property type="project" value="UniProtKB-KW"/>
</dbReference>
<dbReference type="InterPro" id="IPR029064">
    <property type="entry name" value="Ribosomal_eL30-like_sf"/>
</dbReference>
<evidence type="ECO:0000256" key="2">
    <source>
        <dbReference type="ARBA" id="ARBA00022980"/>
    </source>
</evidence>
<evidence type="ECO:0000256" key="3">
    <source>
        <dbReference type="ARBA" id="ARBA00023274"/>
    </source>
</evidence>
<dbReference type="GO" id="GO:0003723">
    <property type="term" value="F:RNA binding"/>
    <property type="evidence" value="ECO:0007669"/>
    <property type="project" value="InterPro"/>
</dbReference>
<proteinExistence type="inferred from homology"/>
<dbReference type="InterPro" id="IPR004038">
    <property type="entry name" value="Ribosomal_eL8/eL30/eS12/Gad45"/>
</dbReference>
<dbReference type="Pfam" id="PF01248">
    <property type="entry name" value="Ribosomal_L7Ae"/>
    <property type="match status" value="1"/>
</dbReference>
<organism evidence="6 7">
    <name type="scientific">Drosophila guanche</name>
    <name type="common">Fruit fly</name>
    <dbReference type="NCBI Taxonomy" id="7266"/>
    <lineage>
        <taxon>Eukaryota</taxon>
        <taxon>Metazoa</taxon>
        <taxon>Ecdysozoa</taxon>
        <taxon>Arthropoda</taxon>
        <taxon>Hexapoda</taxon>
        <taxon>Insecta</taxon>
        <taxon>Pterygota</taxon>
        <taxon>Neoptera</taxon>
        <taxon>Endopterygota</taxon>
        <taxon>Diptera</taxon>
        <taxon>Brachycera</taxon>
        <taxon>Muscomorpha</taxon>
        <taxon>Ephydroidea</taxon>
        <taxon>Drosophilidae</taxon>
        <taxon>Drosophila</taxon>
        <taxon>Sophophora</taxon>
    </lineage>
</organism>
<evidence type="ECO:0000313" key="6">
    <source>
        <dbReference type="EMBL" id="SPP88831.1"/>
    </source>
</evidence>
<dbReference type="InterPro" id="IPR039109">
    <property type="entry name" value="Ribosomal_eL30-like"/>
</dbReference>
<feature type="domain" description="Ribosomal protein eL8/eL30/eS12/Gadd45" evidence="5">
    <location>
        <begin position="7"/>
        <end position="92"/>
    </location>
</feature>
<keyword evidence="2 6" id="KW-0689">Ribosomal protein</keyword>
<protein>
    <recommendedName>
        <fullName evidence="4">Large ribosomal subunit protein eL30</fullName>
    </recommendedName>
</protein>
<dbReference type="OrthoDB" id="1928736at2759"/>
<dbReference type="OMA" id="MDVFCEC"/>
<dbReference type="PROSITE" id="PS00709">
    <property type="entry name" value="RIBOSOMAL_L30E_1"/>
    <property type="match status" value="1"/>
</dbReference>
<name>A0A3B0KU60_DROGU</name>
<keyword evidence="7" id="KW-1185">Reference proteome</keyword>
<evidence type="ECO:0000259" key="5">
    <source>
        <dbReference type="Pfam" id="PF01248"/>
    </source>
</evidence>
<reference evidence="7" key="1">
    <citation type="submission" date="2018-01" db="EMBL/GenBank/DDBJ databases">
        <authorList>
            <person name="Alioto T."/>
            <person name="Alioto T."/>
        </authorList>
    </citation>
    <scope>NUCLEOTIDE SEQUENCE [LARGE SCALE GENOMIC DNA]</scope>
</reference>
<keyword evidence="3" id="KW-0687">Ribonucleoprotein</keyword>
<sequence>MDIFNARLAEVINSGEYFVGFNETLKAMRKGMAKLVIIADDTNVGMKADIEKQAKSKKVEVLVFAGTVQELGRACGKSFTVSCMTITDPMAAGIICSLVDGF</sequence>
<accession>A0A3B0KU60</accession>
<evidence type="ECO:0000256" key="4">
    <source>
        <dbReference type="ARBA" id="ARBA00035231"/>
    </source>
</evidence>
<dbReference type="AlphaFoldDB" id="A0A3B0KU60"/>
<dbReference type="InterPro" id="IPR022991">
    <property type="entry name" value="Ribosomal_eL30_CS"/>
</dbReference>
<evidence type="ECO:0000313" key="7">
    <source>
        <dbReference type="Proteomes" id="UP000268350"/>
    </source>
</evidence>
<evidence type="ECO:0000256" key="1">
    <source>
        <dbReference type="ARBA" id="ARBA00007326"/>
    </source>
</evidence>
<dbReference type="SUPFAM" id="SSF55315">
    <property type="entry name" value="L30e-like"/>
    <property type="match status" value="1"/>
</dbReference>
<dbReference type="GO" id="GO:0005840">
    <property type="term" value="C:ribosome"/>
    <property type="evidence" value="ECO:0007669"/>
    <property type="project" value="UniProtKB-KW"/>
</dbReference>
<comment type="similarity">
    <text evidence="1">Belongs to the eukaryotic ribosomal protein eL30 family.</text>
</comment>
<gene>
    <name evidence="6" type="ORF">DGUA_6G018617</name>
</gene>
<dbReference type="PANTHER" id="PTHR11449">
    <property type="entry name" value="RIBOSOMAL PROTEIN L30"/>
    <property type="match status" value="1"/>
</dbReference>
<dbReference type="EMBL" id="OUUW01000016">
    <property type="protein sequence ID" value="SPP88831.1"/>
    <property type="molecule type" value="Genomic_DNA"/>
</dbReference>